<accession>A0AAD6YFJ4</accession>
<dbReference type="PANTHER" id="PTHR40465">
    <property type="entry name" value="CHROMOSOME 1, WHOLE GENOME SHOTGUN SEQUENCE"/>
    <property type="match status" value="1"/>
</dbReference>
<reference evidence="2" key="1">
    <citation type="submission" date="2023-03" db="EMBL/GenBank/DDBJ databases">
        <title>Massive genome expansion in bonnet fungi (Mycena s.s.) driven by repeated elements and novel gene families across ecological guilds.</title>
        <authorList>
            <consortium name="Lawrence Berkeley National Laboratory"/>
            <person name="Harder C.B."/>
            <person name="Miyauchi S."/>
            <person name="Viragh M."/>
            <person name="Kuo A."/>
            <person name="Thoen E."/>
            <person name="Andreopoulos B."/>
            <person name="Lu D."/>
            <person name="Skrede I."/>
            <person name="Drula E."/>
            <person name="Henrissat B."/>
            <person name="Morin E."/>
            <person name="Kohler A."/>
            <person name="Barry K."/>
            <person name="LaButti K."/>
            <person name="Morin E."/>
            <person name="Salamov A."/>
            <person name="Lipzen A."/>
            <person name="Mereny Z."/>
            <person name="Hegedus B."/>
            <person name="Baldrian P."/>
            <person name="Stursova M."/>
            <person name="Weitz H."/>
            <person name="Taylor A."/>
            <person name="Grigoriev I.V."/>
            <person name="Nagy L.G."/>
            <person name="Martin F."/>
            <person name="Kauserud H."/>
        </authorList>
    </citation>
    <scope>NUCLEOTIDE SEQUENCE</scope>
    <source>
        <strain evidence="2">9144</strain>
    </source>
</reference>
<feature type="transmembrane region" description="Helical" evidence="1">
    <location>
        <begin position="12"/>
        <end position="36"/>
    </location>
</feature>
<dbReference type="PANTHER" id="PTHR40465:SF1">
    <property type="entry name" value="DUF6534 DOMAIN-CONTAINING PROTEIN"/>
    <property type="match status" value="1"/>
</dbReference>
<feature type="transmembrane region" description="Helical" evidence="1">
    <location>
        <begin position="48"/>
        <end position="73"/>
    </location>
</feature>
<keyword evidence="1" id="KW-0812">Transmembrane</keyword>
<keyword evidence="1" id="KW-0472">Membrane</keyword>
<feature type="transmembrane region" description="Helical" evidence="1">
    <location>
        <begin position="93"/>
        <end position="113"/>
    </location>
</feature>
<dbReference type="EMBL" id="JARJCW010000037">
    <property type="protein sequence ID" value="KAJ7207179.1"/>
    <property type="molecule type" value="Genomic_DNA"/>
</dbReference>
<gene>
    <name evidence="2" type="ORF">GGX14DRAFT_119299</name>
</gene>
<comment type="caution">
    <text evidence="2">The sequence shown here is derived from an EMBL/GenBank/DDBJ whole genome shotgun (WGS) entry which is preliminary data.</text>
</comment>
<dbReference type="Proteomes" id="UP001219525">
    <property type="component" value="Unassembled WGS sequence"/>
</dbReference>
<feature type="transmembrane region" description="Helical" evidence="1">
    <location>
        <begin position="120"/>
        <end position="149"/>
    </location>
</feature>
<name>A0AAD6YFJ4_9AGAR</name>
<dbReference type="AlphaFoldDB" id="A0AAD6YFJ4"/>
<keyword evidence="1" id="KW-1133">Transmembrane helix</keyword>
<keyword evidence="3" id="KW-1185">Reference proteome</keyword>
<evidence type="ECO:0000313" key="3">
    <source>
        <dbReference type="Proteomes" id="UP001219525"/>
    </source>
</evidence>
<organism evidence="2 3">
    <name type="scientific">Mycena pura</name>
    <dbReference type="NCBI Taxonomy" id="153505"/>
    <lineage>
        <taxon>Eukaryota</taxon>
        <taxon>Fungi</taxon>
        <taxon>Dikarya</taxon>
        <taxon>Basidiomycota</taxon>
        <taxon>Agaricomycotina</taxon>
        <taxon>Agaricomycetes</taxon>
        <taxon>Agaricomycetidae</taxon>
        <taxon>Agaricales</taxon>
        <taxon>Marasmiineae</taxon>
        <taxon>Mycenaceae</taxon>
        <taxon>Mycena</taxon>
    </lineage>
</organism>
<evidence type="ECO:0000313" key="2">
    <source>
        <dbReference type="EMBL" id="KAJ7207179.1"/>
    </source>
</evidence>
<proteinExistence type="predicted"/>
<protein>
    <submittedName>
        <fullName evidence="2">Uncharacterized protein</fullName>
    </submittedName>
</protein>
<feature type="transmembrane region" description="Helical" evidence="1">
    <location>
        <begin position="161"/>
        <end position="183"/>
    </location>
</feature>
<evidence type="ECO:0000256" key="1">
    <source>
        <dbReference type="SAM" id="Phobius"/>
    </source>
</evidence>
<sequence length="214" mass="23976">MTSTFNANNTLGAFQIGTLVSYTLFGITTTQAYVYYNNFPEDTRKLKALVAFVWLWEAAHAASFGAMLYTFTISDYGHPERLLQKTLASLDTAIIFAAIITAIVQGFLSFRIYALSKKLYLAIVFWTLAFFCFVVSFALFMGGVLSITFSSYITQWGRAAIISWVLSATTDLAITVTLVFLLLRLGRSKSKKTTALVDKLIAWTIGLWMLQPRY</sequence>